<dbReference type="GO" id="GO:0006887">
    <property type="term" value="P:exocytosis"/>
    <property type="evidence" value="ECO:0007669"/>
    <property type="project" value="UniProtKB-KW"/>
</dbReference>
<reference evidence="6 7" key="1">
    <citation type="submission" date="2017-06" db="EMBL/GenBank/DDBJ databases">
        <title>Draft genome sequence of a variant of Elsinoe murrayae.</title>
        <authorList>
            <person name="Cheng Q."/>
        </authorList>
    </citation>
    <scope>NUCLEOTIDE SEQUENCE [LARGE SCALE GENOMIC DNA]</scope>
    <source>
        <strain evidence="6 7">CQ-2017a</strain>
    </source>
</reference>
<name>A0A2K1QPF2_9PEZI</name>
<dbReference type="EMBL" id="NKHZ01000055">
    <property type="protein sequence ID" value="PNS16986.1"/>
    <property type="molecule type" value="Genomic_DNA"/>
</dbReference>
<keyword evidence="7" id="KW-1185">Reference proteome</keyword>
<dbReference type="STRING" id="2082308.A0A2K1QPF2"/>
<comment type="function">
    <text evidence="4">Involved in the secretory pathway as part of the exocyst complex which tethers secretory vesicles to the sites of exocytosis. Also plays a role in the assembly of the exocyst.</text>
</comment>
<dbReference type="Pfam" id="PF20669">
    <property type="entry name" value="Exo70_N"/>
    <property type="match status" value="1"/>
</dbReference>
<accession>A0A2K1QPF2</accession>
<comment type="similarity">
    <text evidence="1 4">Belongs to the EXO70 family.</text>
</comment>
<proteinExistence type="inferred from homology"/>
<comment type="caution">
    <text evidence="6">The sequence shown here is derived from an EMBL/GenBank/DDBJ whole genome shotgun (WGS) entry which is preliminary data.</text>
</comment>
<evidence type="ECO:0000256" key="1">
    <source>
        <dbReference type="ARBA" id="ARBA00006756"/>
    </source>
</evidence>
<evidence type="ECO:0000259" key="5">
    <source>
        <dbReference type="Pfam" id="PF03081"/>
    </source>
</evidence>
<protein>
    <recommendedName>
        <fullName evidence="4">Exocyst complex protein EXO70</fullName>
    </recommendedName>
</protein>
<dbReference type="GO" id="GO:0000145">
    <property type="term" value="C:exocyst"/>
    <property type="evidence" value="ECO:0007669"/>
    <property type="project" value="InterPro"/>
</dbReference>
<dbReference type="OrthoDB" id="1922221at2759"/>
<evidence type="ECO:0000313" key="7">
    <source>
        <dbReference type="Proteomes" id="UP000243797"/>
    </source>
</evidence>
<sequence length="634" mass="71074">MPGLRKDAFAEESAEVEVLFANLDKMKSLTRKIQASMGRLETSGRTVQDAIGPVYGNTQKLQITNDNVDRVINAIDRIREPLDMRNREERIIRSKPQRVGLTEYMASIDRTRQALKDMKQTNLRSNQQAIQELNTLLKAGIGELEEVFREVLRDGQQPVEPLQFITKGVDFPRLPDNKTSQLQAINGYVSSSTAEMSSGPTKILTPTAKIYADIRGQYMTYSLQNLATASVGTARKQHADALYKRGDCAIGTYAQGICGIYSAEFNSIRDVFSPDEHHQVFFQTCQSSLNAFVATLKDLDKRIKDNLLADCYLAYEIIEVVSICSLEMENRTRAGDVKQALADACKPLRETAKTSLNIFLSDIRNRAREMASLPQDAAAVGLSTEAMNRLQLLTEYLAPVTSILTSLGDGGWSSPNLSNSTSTTPTLRSFDVGPDGTSLFAHYASDMIETLMSNLQMRAHAAYKSKSQQGVFLLNNVVVVERMIRSSELQSLLESAQAKIEAWRKKAVAMYLDAWKETSAYLLDVQYTNRGQRPPSTGQAVDSAIVVKSLSGKDKDQIKEKFRNFNTSFDDNVAKHRSYKMEKEARAVLAREVQMFIEALYGRFWDRYHDIDKGKGKYVKYDKNQLNAWLSNLA</sequence>
<evidence type="ECO:0000256" key="3">
    <source>
        <dbReference type="ARBA" id="ARBA00022483"/>
    </source>
</evidence>
<dbReference type="FunCoup" id="A0A2K1QPF2">
    <property type="interactions" value="112"/>
</dbReference>
<dbReference type="InParanoid" id="A0A2K1QPF2"/>
<dbReference type="GO" id="GO:0015031">
    <property type="term" value="P:protein transport"/>
    <property type="evidence" value="ECO:0007669"/>
    <property type="project" value="UniProtKB-KW"/>
</dbReference>
<dbReference type="PANTHER" id="PTHR12542:SF41">
    <property type="entry name" value="EXOCYST COMPLEX COMPONENT 7"/>
    <property type="match status" value="1"/>
</dbReference>
<keyword evidence="2 4" id="KW-0813">Transport</keyword>
<feature type="domain" description="Exocyst complex subunit Exo70 C-terminal" evidence="5">
    <location>
        <begin position="249"/>
        <end position="631"/>
    </location>
</feature>
<dbReference type="SUPFAM" id="SSF74788">
    <property type="entry name" value="Cullin repeat-like"/>
    <property type="match status" value="1"/>
</dbReference>
<dbReference type="Pfam" id="PF03081">
    <property type="entry name" value="Exo70_C"/>
    <property type="match status" value="1"/>
</dbReference>
<comment type="subcellular location">
    <subcellularLocation>
        <location evidence="4">Bud</location>
    </subcellularLocation>
    <subcellularLocation>
        <location evidence="4">Bud neck</location>
    </subcellularLocation>
</comment>
<evidence type="ECO:0000256" key="4">
    <source>
        <dbReference type="RuleBase" id="RU365026"/>
    </source>
</evidence>
<gene>
    <name evidence="6" type="ORF">CAC42_4950</name>
</gene>
<keyword evidence="3 4" id="KW-0268">Exocytosis</keyword>
<organism evidence="6 7">
    <name type="scientific">Sphaceloma murrayae</name>
    <dbReference type="NCBI Taxonomy" id="2082308"/>
    <lineage>
        <taxon>Eukaryota</taxon>
        <taxon>Fungi</taxon>
        <taxon>Dikarya</taxon>
        <taxon>Ascomycota</taxon>
        <taxon>Pezizomycotina</taxon>
        <taxon>Dothideomycetes</taxon>
        <taxon>Dothideomycetidae</taxon>
        <taxon>Myriangiales</taxon>
        <taxon>Elsinoaceae</taxon>
        <taxon>Sphaceloma</taxon>
    </lineage>
</organism>
<evidence type="ECO:0000256" key="2">
    <source>
        <dbReference type="ARBA" id="ARBA00022448"/>
    </source>
</evidence>
<keyword evidence="4" id="KW-0653">Protein transport</keyword>
<dbReference type="AlphaFoldDB" id="A0A2K1QPF2"/>
<dbReference type="GO" id="GO:0005546">
    <property type="term" value="F:phosphatidylinositol-4,5-bisphosphate binding"/>
    <property type="evidence" value="ECO:0007669"/>
    <property type="project" value="InterPro"/>
</dbReference>
<dbReference type="GO" id="GO:0005935">
    <property type="term" value="C:cellular bud neck"/>
    <property type="evidence" value="ECO:0007669"/>
    <property type="project" value="UniProtKB-SubCell"/>
</dbReference>
<dbReference type="Gene3D" id="1.20.1280.170">
    <property type="entry name" value="Exocyst complex component Exo70"/>
    <property type="match status" value="1"/>
</dbReference>
<dbReference type="Proteomes" id="UP000243797">
    <property type="component" value="Unassembled WGS sequence"/>
</dbReference>
<dbReference type="InterPro" id="IPR016159">
    <property type="entry name" value="Cullin_repeat-like_dom_sf"/>
</dbReference>
<dbReference type="InterPro" id="IPR004140">
    <property type="entry name" value="Exo70"/>
</dbReference>
<evidence type="ECO:0000313" key="6">
    <source>
        <dbReference type="EMBL" id="PNS16986.1"/>
    </source>
</evidence>
<dbReference type="InterPro" id="IPR046364">
    <property type="entry name" value="Exo70_C"/>
</dbReference>
<dbReference type="PANTHER" id="PTHR12542">
    <property type="entry name" value="EXOCYST COMPLEX PROTEIN EXO70"/>
    <property type="match status" value="1"/>
</dbReference>